<dbReference type="PROSITE" id="PS00910">
    <property type="entry name" value="UPF0029"/>
    <property type="match status" value="1"/>
</dbReference>
<dbReference type="PANTHER" id="PTHR16301">
    <property type="entry name" value="IMPACT-RELATED"/>
    <property type="match status" value="1"/>
</dbReference>
<dbReference type="SUPFAM" id="SSF54211">
    <property type="entry name" value="Ribosomal protein S5 domain 2-like"/>
    <property type="match status" value="1"/>
</dbReference>
<dbReference type="InterPro" id="IPR020569">
    <property type="entry name" value="UPF0029_Impact_CS"/>
</dbReference>
<feature type="domain" description="Impact N-terminal" evidence="2">
    <location>
        <begin position="18"/>
        <end position="122"/>
    </location>
</feature>
<dbReference type="NCBIfam" id="TIGR00257">
    <property type="entry name" value="IMPACT_YIGZ"/>
    <property type="match status" value="1"/>
</dbReference>
<dbReference type="InterPro" id="IPR035647">
    <property type="entry name" value="EFG_III/V"/>
</dbReference>
<evidence type="ECO:0000256" key="1">
    <source>
        <dbReference type="ARBA" id="ARBA00007665"/>
    </source>
</evidence>
<dbReference type="AlphaFoldDB" id="A0A8J3JC35"/>
<dbReference type="GO" id="GO:0006446">
    <property type="term" value="P:regulation of translational initiation"/>
    <property type="evidence" value="ECO:0007669"/>
    <property type="project" value="TreeGrafter"/>
</dbReference>
<evidence type="ECO:0000313" key="4">
    <source>
        <dbReference type="EMBL" id="GID12078.1"/>
    </source>
</evidence>
<dbReference type="InterPro" id="IPR020568">
    <property type="entry name" value="Ribosomal_Su5_D2-typ_SF"/>
</dbReference>
<dbReference type="InterPro" id="IPR023582">
    <property type="entry name" value="Impact"/>
</dbReference>
<name>A0A8J3JC35_9ACTN</name>
<dbReference type="Pfam" id="PF01205">
    <property type="entry name" value="Impact_N"/>
    <property type="match status" value="1"/>
</dbReference>
<keyword evidence="5" id="KW-1185">Reference proteome</keyword>
<dbReference type="RefSeq" id="WP_203658062.1">
    <property type="nucleotide sequence ID" value="NZ_BAAAZM010000009.1"/>
</dbReference>
<dbReference type="Gene3D" id="3.30.70.240">
    <property type="match status" value="1"/>
</dbReference>
<dbReference type="PANTHER" id="PTHR16301:SF20">
    <property type="entry name" value="IMPACT FAMILY MEMBER YIGZ"/>
    <property type="match status" value="1"/>
</dbReference>
<dbReference type="Pfam" id="PF09186">
    <property type="entry name" value="DUF1949"/>
    <property type="match status" value="1"/>
</dbReference>
<dbReference type="InterPro" id="IPR036956">
    <property type="entry name" value="Impact_N_sf"/>
</dbReference>
<dbReference type="EMBL" id="BOMB01000016">
    <property type="protein sequence ID" value="GID12078.1"/>
    <property type="molecule type" value="Genomic_DNA"/>
</dbReference>
<dbReference type="InterPro" id="IPR001498">
    <property type="entry name" value="Impact_N"/>
</dbReference>
<evidence type="ECO:0000313" key="5">
    <source>
        <dbReference type="Proteomes" id="UP000612808"/>
    </source>
</evidence>
<dbReference type="InterPro" id="IPR015796">
    <property type="entry name" value="Impact_YigZ-like"/>
</dbReference>
<feature type="domain" description="UPF0029" evidence="3">
    <location>
        <begin position="142"/>
        <end position="194"/>
    </location>
</feature>
<dbReference type="Gene3D" id="3.30.230.30">
    <property type="entry name" value="Impact, N-terminal domain"/>
    <property type="match status" value="1"/>
</dbReference>
<comment type="similarity">
    <text evidence="1">Belongs to the IMPACT family.</text>
</comment>
<proteinExistence type="inferred from homology"/>
<protein>
    <submittedName>
        <fullName evidence="4">YigZ family protein</fullName>
    </submittedName>
</protein>
<reference evidence="4" key="1">
    <citation type="submission" date="2021-01" db="EMBL/GenBank/DDBJ databases">
        <title>Whole genome shotgun sequence of Actinocatenispora rupis NBRC 107355.</title>
        <authorList>
            <person name="Komaki H."/>
            <person name="Tamura T."/>
        </authorList>
    </citation>
    <scope>NUCLEOTIDE SEQUENCE</scope>
    <source>
        <strain evidence="4">NBRC 107355</strain>
    </source>
</reference>
<gene>
    <name evidence="4" type="ORF">Aru02nite_29670</name>
</gene>
<evidence type="ECO:0000259" key="3">
    <source>
        <dbReference type="Pfam" id="PF09186"/>
    </source>
</evidence>
<organism evidence="4 5">
    <name type="scientific">Actinocatenispora rupis</name>
    <dbReference type="NCBI Taxonomy" id="519421"/>
    <lineage>
        <taxon>Bacteria</taxon>
        <taxon>Bacillati</taxon>
        <taxon>Actinomycetota</taxon>
        <taxon>Actinomycetes</taxon>
        <taxon>Micromonosporales</taxon>
        <taxon>Micromonosporaceae</taxon>
        <taxon>Actinocatenispora</taxon>
    </lineage>
</organism>
<dbReference type="Proteomes" id="UP000612808">
    <property type="component" value="Unassembled WGS sequence"/>
</dbReference>
<comment type="caution">
    <text evidence="4">The sequence shown here is derived from an EMBL/GenBank/DDBJ whole genome shotgun (WGS) entry which is preliminary data.</text>
</comment>
<sequence>MTPYRTVARDVEYEIEVKRSVFRCTLARVGDEDAARAVVADVRKRHWDARHHCTAYVIGTAPRVERSNDDGEPAGTAGAPMLEVLRRRDLTDTLAVVTRYFGGVLLGTGGLVRAYGSAVSGAVDKAGVLRREPVALLEVATDHTRGGSLDHALRAAGRDVRDVAYTADGVRIELAVPVAEVAELRRWLADATGGTAAVSTLGETYADA</sequence>
<evidence type="ECO:0000259" key="2">
    <source>
        <dbReference type="Pfam" id="PF01205"/>
    </source>
</evidence>
<dbReference type="InterPro" id="IPR015269">
    <property type="entry name" value="UPF0029_Impact_C"/>
</dbReference>
<dbReference type="SUPFAM" id="SSF54980">
    <property type="entry name" value="EF-G C-terminal domain-like"/>
    <property type="match status" value="1"/>
</dbReference>
<dbReference type="GO" id="GO:0005737">
    <property type="term" value="C:cytoplasm"/>
    <property type="evidence" value="ECO:0007669"/>
    <property type="project" value="TreeGrafter"/>
</dbReference>
<accession>A0A8J3JC35</accession>